<keyword evidence="12" id="KW-0624">Polysaccharide degradation</keyword>
<evidence type="ECO:0000313" key="19">
    <source>
        <dbReference type="Proteomes" id="UP001285441"/>
    </source>
</evidence>
<evidence type="ECO:0000256" key="14">
    <source>
        <dbReference type="ARBA" id="ARBA00045077"/>
    </source>
</evidence>
<reference evidence="18" key="1">
    <citation type="journal article" date="2023" name="Mol. Phylogenet. Evol.">
        <title>Genome-scale phylogeny and comparative genomics of the fungal order Sordariales.</title>
        <authorList>
            <person name="Hensen N."/>
            <person name="Bonometti L."/>
            <person name="Westerberg I."/>
            <person name="Brannstrom I.O."/>
            <person name="Guillou S."/>
            <person name="Cros-Aarteil S."/>
            <person name="Calhoun S."/>
            <person name="Haridas S."/>
            <person name="Kuo A."/>
            <person name="Mondo S."/>
            <person name="Pangilinan J."/>
            <person name="Riley R."/>
            <person name="LaButti K."/>
            <person name="Andreopoulos B."/>
            <person name="Lipzen A."/>
            <person name="Chen C."/>
            <person name="Yan M."/>
            <person name="Daum C."/>
            <person name="Ng V."/>
            <person name="Clum A."/>
            <person name="Steindorff A."/>
            <person name="Ohm R.A."/>
            <person name="Martin F."/>
            <person name="Silar P."/>
            <person name="Natvig D.O."/>
            <person name="Lalanne C."/>
            <person name="Gautier V."/>
            <person name="Ament-Velasquez S.L."/>
            <person name="Kruys A."/>
            <person name="Hutchinson M.I."/>
            <person name="Powell A.J."/>
            <person name="Barry K."/>
            <person name="Miller A.N."/>
            <person name="Grigoriev I.V."/>
            <person name="Debuchy R."/>
            <person name="Gladieux P."/>
            <person name="Hiltunen Thoren M."/>
            <person name="Johannesson H."/>
        </authorList>
    </citation>
    <scope>NUCLEOTIDE SEQUENCE</scope>
    <source>
        <strain evidence="18">CBS 232.78</strain>
    </source>
</reference>
<evidence type="ECO:0000256" key="5">
    <source>
        <dbReference type="ARBA" id="ARBA00022729"/>
    </source>
</evidence>
<comment type="cofactor">
    <cofactor evidence="1">
        <name>Cu(2+)</name>
        <dbReference type="ChEBI" id="CHEBI:29036"/>
    </cofactor>
</comment>
<evidence type="ECO:0000259" key="17">
    <source>
        <dbReference type="Pfam" id="PF03443"/>
    </source>
</evidence>
<keyword evidence="4" id="KW-0479">Metal-binding</keyword>
<evidence type="ECO:0000256" key="15">
    <source>
        <dbReference type="ARBA" id="ARBA00047174"/>
    </source>
</evidence>
<dbReference type="GO" id="GO:0030245">
    <property type="term" value="P:cellulose catabolic process"/>
    <property type="evidence" value="ECO:0007669"/>
    <property type="project" value="UniProtKB-KW"/>
</dbReference>
<evidence type="ECO:0000256" key="16">
    <source>
        <dbReference type="SAM" id="SignalP"/>
    </source>
</evidence>
<comment type="caution">
    <text evidence="18">The sequence shown here is derived from an EMBL/GenBank/DDBJ whole genome shotgun (WGS) entry which is preliminary data.</text>
</comment>
<reference evidence="18" key="2">
    <citation type="submission" date="2023-06" db="EMBL/GenBank/DDBJ databases">
        <authorList>
            <consortium name="Lawrence Berkeley National Laboratory"/>
            <person name="Haridas S."/>
            <person name="Hensen N."/>
            <person name="Bonometti L."/>
            <person name="Westerberg I."/>
            <person name="Brannstrom I.O."/>
            <person name="Guillou S."/>
            <person name="Cros-Aarteil S."/>
            <person name="Calhoun S."/>
            <person name="Kuo A."/>
            <person name="Mondo S."/>
            <person name="Pangilinan J."/>
            <person name="Riley R."/>
            <person name="LaButti K."/>
            <person name="Andreopoulos B."/>
            <person name="Lipzen A."/>
            <person name="Chen C."/>
            <person name="Yanf M."/>
            <person name="Daum C."/>
            <person name="Ng V."/>
            <person name="Clum A."/>
            <person name="Steindorff A."/>
            <person name="Ohm R."/>
            <person name="Martin F."/>
            <person name="Silar P."/>
            <person name="Natvig D."/>
            <person name="Lalanne C."/>
            <person name="Gautier V."/>
            <person name="Ament-velasquez S.L."/>
            <person name="Kruys A."/>
            <person name="Hutchinson M.I."/>
            <person name="Powell A.J."/>
            <person name="Barry K."/>
            <person name="Miller A.N."/>
            <person name="Grigoriev I.V."/>
            <person name="Debuchy R."/>
            <person name="Gladieux P."/>
            <person name="Thoren M.H."/>
            <person name="Johannesson H."/>
        </authorList>
    </citation>
    <scope>NUCLEOTIDE SEQUENCE</scope>
    <source>
        <strain evidence="18">CBS 232.78</strain>
    </source>
</reference>
<sequence length="274" mass="29756">MRASLVALVGAVLIPDVLSHNIQGILLVNGTDTPEWKYVLDVEGPWAVGPWDYPPGSQAYKLAPIIGASDPNITCGRAAFNAAPRTEIADVLAGSEVGFRVSADGYGNINEPYPMGPTPPSFWHPGPAQIYLSRAPSDDLHNYRGDGDWFKISYAGPLDDSHWSLWGSAAHEFNFTIPKTTPPGKYLMRIENFMPTNAQRDYTQFYVNCAFVNIMGPGGGGTPPTGFARFPGTYQPDDPGLVVPLNQDLMSGRLGVEDMRLMQYKPPGPAIWTG</sequence>
<evidence type="ECO:0000256" key="9">
    <source>
        <dbReference type="ARBA" id="ARBA00023033"/>
    </source>
</evidence>
<dbReference type="EMBL" id="JAULSW010000001">
    <property type="protein sequence ID" value="KAK3395198.1"/>
    <property type="molecule type" value="Genomic_DNA"/>
</dbReference>
<name>A0AAE0U8S0_9PEZI</name>
<feature type="domain" description="Auxiliary Activity family 9 catalytic" evidence="17">
    <location>
        <begin position="26"/>
        <end position="246"/>
    </location>
</feature>
<keyword evidence="7" id="KW-0560">Oxidoreductase</keyword>
<evidence type="ECO:0000256" key="1">
    <source>
        <dbReference type="ARBA" id="ARBA00001973"/>
    </source>
</evidence>
<keyword evidence="11" id="KW-0119">Carbohydrate metabolism</keyword>
<keyword evidence="18" id="KW-0378">Hydrolase</keyword>
<protein>
    <recommendedName>
        <fullName evidence="15">lytic cellulose monooxygenase (C4-dehydrogenating)</fullName>
        <ecNumber evidence="15">1.14.99.56</ecNumber>
    </recommendedName>
</protein>
<keyword evidence="5 16" id="KW-0732">Signal</keyword>
<dbReference type="GO" id="GO:0005576">
    <property type="term" value="C:extracellular region"/>
    <property type="evidence" value="ECO:0007669"/>
    <property type="project" value="UniProtKB-SubCell"/>
</dbReference>
<evidence type="ECO:0000256" key="3">
    <source>
        <dbReference type="ARBA" id="ARBA00022525"/>
    </source>
</evidence>
<proteinExistence type="inferred from homology"/>
<evidence type="ECO:0000256" key="10">
    <source>
        <dbReference type="ARBA" id="ARBA00023157"/>
    </source>
</evidence>
<evidence type="ECO:0000256" key="13">
    <source>
        <dbReference type="ARBA" id="ARBA00044502"/>
    </source>
</evidence>
<comment type="subcellular location">
    <subcellularLocation>
        <location evidence="2">Secreted</location>
    </subcellularLocation>
</comment>
<organism evidence="18 19">
    <name type="scientific">Podospora didyma</name>
    <dbReference type="NCBI Taxonomy" id="330526"/>
    <lineage>
        <taxon>Eukaryota</taxon>
        <taxon>Fungi</taxon>
        <taxon>Dikarya</taxon>
        <taxon>Ascomycota</taxon>
        <taxon>Pezizomycotina</taxon>
        <taxon>Sordariomycetes</taxon>
        <taxon>Sordariomycetidae</taxon>
        <taxon>Sordariales</taxon>
        <taxon>Podosporaceae</taxon>
        <taxon>Podospora</taxon>
    </lineage>
</organism>
<keyword evidence="10" id="KW-1015">Disulfide bond</keyword>
<dbReference type="GO" id="GO:0016787">
    <property type="term" value="F:hydrolase activity"/>
    <property type="evidence" value="ECO:0007669"/>
    <property type="project" value="UniProtKB-KW"/>
</dbReference>
<evidence type="ECO:0000256" key="4">
    <source>
        <dbReference type="ARBA" id="ARBA00022723"/>
    </source>
</evidence>
<dbReference type="AlphaFoldDB" id="A0AAE0U8S0"/>
<evidence type="ECO:0000313" key="18">
    <source>
        <dbReference type="EMBL" id="KAK3395198.1"/>
    </source>
</evidence>
<keyword evidence="19" id="KW-1185">Reference proteome</keyword>
<dbReference type="PANTHER" id="PTHR33353">
    <property type="entry name" value="PUTATIVE (AFU_ORTHOLOGUE AFUA_1G12560)-RELATED"/>
    <property type="match status" value="1"/>
</dbReference>
<dbReference type="GO" id="GO:0004497">
    <property type="term" value="F:monooxygenase activity"/>
    <property type="evidence" value="ECO:0007669"/>
    <property type="project" value="UniProtKB-KW"/>
</dbReference>
<evidence type="ECO:0000256" key="8">
    <source>
        <dbReference type="ARBA" id="ARBA00023008"/>
    </source>
</evidence>
<gene>
    <name evidence="18" type="ORF">B0H63DRAFT_408547</name>
</gene>
<accession>A0AAE0U8S0</accession>
<keyword evidence="3" id="KW-0964">Secreted</keyword>
<dbReference type="GO" id="GO:0046872">
    <property type="term" value="F:metal ion binding"/>
    <property type="evidence" value="ECO:0007669"/>
    <property type="project" value="UniProtKB-KW"/>
</dbReference>
<keyword evidence="6" id="KW-0136">Cellulose degradation</keyword>
<dbReference type="Proteomes" id="UP001285441">
    <property type="component" value="Unassembled WGS sequence"/>
</dbReference>
<feature type="signal peptide" evidence="16">
    <location>
        <begin position="1"/>
        <end position="19"/>
    </location>
</feature>
<dbReference type="PANTHER" id="PTHR33353:SF10">
    <property type="entry name" value="ENDO-BETA-1,4-GLUCANASE D"/>
    <property type="match status" value="1"/>
</dbReference>
<keyword evidence="8" id="KW-0186">Copper</keyword>
<comment type="similarity">
    <text evidence="13">Belongs to the polysaccharide monooxygenase AA9 family.</text>
</comment>
<comment type="catalytic activity">
    <reaction evidence="14">
        <text>[(1-&gt;4)-beta-D-glucosyl]n+m + reduced acceptor + O2 = 4-dehydro-beta-D-glucosyl-[(1-&gt;4)-beta-D-glucosyl]n-1 + [(1-&gt;4)-beta-D-glucosyl]m + acceptor + H2O.</text>
        <dbReference type="EC" id="1.14.99.56"/>
    </reaction>
</comment>
<dbReference type="InterPro" id="IPR049892">
    <property type="entry name" value="AA9"/>
</dbReference>
<keyword evidence="9" id="KW-0503">Monooxygenase</keyword>
<dbReference type="Gene3D" id="2.70.50.70">
    <property type="match status" value="1"/>
</dbReference>
<dbReference type="Pfam" id="PF03443">
    <property type="entry name" value="AA9"/>
    <property type="match status" value="1"/>
</dbReference>
<evidence type="ECO:0000256" key="7">
    <source>
        <dbReference type="ARBA" id="ARBA00023002"/>
    </source>
</evidence>
<evidence type="ECO:0000256" key="2">
    <source>
        <dbReference type="ARBA" id="ARBA00004613"/>
    </source>
</evidence>
<dbReference type="EC" id="1.14.99.56" evidence="15"/>
<evidence type="ECO:0000256" key="6">
    <source>
        <dbReference type="ARBA" id="ARBA00023001"/>
    </source>
</evidence>
<evidence type="ECO:0000256" key="12">
    <source>
        <dbReference type="ARBA" id="ARBA00023326"/>
    </source>
</evidence>
<dbReference type="InterPro" id="IPR005103">
    <property type="entry name" value="AA9_LPMO"/>
</dbReference>
<feature type="chain" id="PRO_5042003611" description="lytic cellulose monooxygenase (C4-dehydrogenating)" evidence="16">
    <location>
        <begin position="20"/>
        <end position="274"/>
    </location>
</feature>
<evidence type="ECO:0000256" key="11">
    <source>
        <dbReference type="ARBA" id="ARBA00023277"/>
    </source>
</evidence>